<keyword evidence="2" id="KW-0732">Signal</keyword>
<sequence length="254" mass="27344">MMKKMTAAALMGTFLALAMTGSSAAGLLDKIQKTITDTTSSATGGSSSGATTNGLSTEQITEGLKEALRVGTETVVEQIGTVDGYNGDPAIHIPLPEKMQQAQELLRKFGLSGMADEVEERLNRGAEAAAPKTKEIIYNAISSMTLEDAQSIYSGPDDAATQYFRKVSTAELTETVRPVVEQSLQDVGAITAYDNLVSQYKTYPLVPDIQTDLTEYATEMTLEGLFHYLAEQEAAIRKDPIKQTTEILKTVFGN</sequence>
<dbReference type="Proteomes" id="UP000445696">
    <property type="component" value="Unassembled WGS sequence"/>
</dbReference>
<evidence type="ECO:0000313" key="4">
    <source>
        <dbReference type="Proteomes" id="UP000445696"/>
    </source>
</evidence>
<dbReference type="Pfam" id="PF13852">
    <property type="entry name" value="DUF4197"/>
    <property type="match status" value="1"/>
</dbReference>
<feature type="signal peptide" evidence="2">
    <location>
        <begin position="1"/>
        <end position="24"/>
    </location>
</feature>
<evidence type="ECO:0000256" key="1">
    <source>
        <dbReference type="SAM" id="MobiDB-lite"/>
    </source>
</evidence>
<proteinExistence type="predicted"/>
<comment type="caution">
    <text evidence="3">The sequence shown here is derived from an EMBL/GenBank/DDBJ whole genome shotgun (WGS) entry which is preliminary data.</text>
</comment>
<evidence type="ECO:0000256" key="2">
    <source>
        <dbReference type="SAM" id="SignalP"/>
    </source>
</evidence>
<dbReference type="EMBL" id="WTVA01000015">
    <property type="protein sequence ID" value="MZR23731.1"/>
    <property type="molecule type" value="Genomic_DNA"/>
</dbReference>
<keyword evidence="4" id="KW-1185">Reference proteome</keyword>
<feature type="region of interest" description="Disordered" evidence="1">
    <location>
        <begin position="37"/>
        <end position="56"/>
    </location>
</feature>
<dbReference type="RefSeq" id="WP_161340173.1">
    <property type="nucleotide sequence ID" value="NZ_JBHSDG010000003.1"/>
</dbReference>
<feature type="chain" id="PRO_5032622153" evidence="2">
    <location>
        <begin position="25"/>
        <end position="254"/>
    </location>
</feature>
<gene>
    <name evidence="3" type="ORF">GQF03_15445</name>
</gene>
<protein>
    <submittedName>
        <fullName evidence="3">DUF4197 family protein</fullName>
    </submittedName>
</protein>
<dbReference type="InterPro" id="IPR025245">
    <property type="entry name" value="DUF4197"/>
</dbReference>
<accession>A0A845MJ08</accession>
<dbReference type="AlphaFoldDB" id="A0A845MJ08"/>
<evidence type="ECO:0000313" key="3">
    <source>
        <dbReference type="EMBL" id="MZR23731.1"/>
    </source>
</evidence>
<dbReference type="OrthoDB" id="9789685at2"/>
<name>A0A845MJ08_9PROT</name>
<reference evidence="3 4" key="1">
    <citation type="journal article" date="2014" name="Int. J. Syst. Evol. Microbiol.">
        <title>Sneathiella chungangensis sp. nov., isolated from a marine sand, and emended description of the genus Sneathiella.</title>
        <authorList>
            <person name="Siamphan C."/>
            <person name="Kim H."/>
            <person name="Lee J.S."/>
            <person name="Kim W."/>
        </authorList>
    </citation>
    <scope>NUCLEOTIDE SEQUENCE [LARGE SCALE GENOMIC DNA]</scope>
    <source>
        <strain evidence="3 4">KCTC 32476</strain>
    </source>
</reference>
<organism evidence="3 4">
    <name type="scientific">Sneathiella chungangensis</name>
    <dbReference type="NCBI Taxonomy" id="1418234"/>
    <lineage>
        <taxon>Bacteria</taxon>
        <taxon>Pseudomonadati</taxon>
        <taxon>Pseudomonadota</taxon>
        <taxon>Alphaproteobacteria</taxon>
        <taxon>Sneathiellales</taxon>
        <taxon>Sneathiellaceae</taxon>
        <taxon>Sneathiella</taxon>
    </lineage>
</organism>